<accession>A0AAW3I062</accession>
<protein>
    <submittedName>
        <fullName evidence="2">Hydrolase</fullName>
    </submittedName>
</protein>
<dbReference type="InterPro" id="IPR011059">
    <property type="entry name" value="Metal-dep_hydrolase_composite"/>
</dbReference>
<dbReference type="PROSITE" id="PS50868">
    <property type="entry name" value="POST_SET"/>
    <property type="match status" value="1"/>
</dbReference>
<proteinExistence type="predicted"/>
<feature type="domain" description="Post-SET" evidence="1">
    <location>
        <begin position="19"/>
        <end position="31"/>
    </location>
</feature>
<sequence>MARSTAVQRDTSQTYLFSRRRPCHCGSVACRLIYQRVMADMSRRKFLGGVAAMAMPFMGARAATAATDIFRHPATPARPLLLTNLRLFDGTGKAVQEGVQVLIKGNVITDLPAAGVSVADAQVIDCQGKLVMPGLIDVHWHSMLAAVAQTTAMTADLGYLYIAAAEEAERTLMRGFTTIRDAGGPAFALKRAIDEGMVPGPRIYPSGAMISQTAGHGDFRLRSELPRAANAPLSLVESVGVAMIADGADEVLRRVREQLMLGASQIKVMAGGGVASLYDPLDSTQFSEVELRAAVDAAADWNTYVMAHVYTPKGIQRTIKSGVKCIEHGQLADDASARMMRDEGVWWSLQPFLQDEDANTYPDAERRASQQRVSEGTVNAYELAQKYGIKTGWGTDILFNAKNTPSQGRQLAKLVRFYDPLTLLAQATGVNGELLGLSGERNPYPSALGRIAVGALADILVAEGDPSRNLDFLGDPTNNLRLIMKDGKVYKNTLGASAG</sequence>
<organism evidence="2 3">
    <name type="scientific">Achromobacter spanius</name>
    <dbReference type="NCBI Taxonomy" id="217203"/>
    <lineage>
        <taxon>Bacteria</taxon>
        <taxon>Pseudomonadati</taxon>
        <taxon>Pseudomonadota</taxon>
        <taxon>Betaproteobacteria</taxon>
        <taxon>Burkholderiales</taxon>
        <taxon>Alcaligenaceae</taxon>
        <taxon>Achromobacter</taxon>
    </lineage>
</organism>
<dbReference type="InterPro" id="IPR003616">
    <property type="entry name" value="Post-SET_dom"/>
</dbReference>
<evidence type="ECO:0000313" key="2">
    <source>
        <dbReference type="EMBL" id="KNE25062.1"/>
    </source>
</evidence>
<name>A0AAW3I062_9BURK</name>
<dbReference type="CDD" id="cd01299">
    <property type="entry name" value="Met_dep_hydrolase_A"/>
    <property type="match status" value="1"/>
</dbReference>
<evidence type="ECO:0000313" key="3">
    <source>
        <dbReference type="Proteomes" id="UP000037511"/>
    </source>
</evidence>
<dbReference type="Gene3D" id="3.20.20.140">
    <property type="entry name" value="Metal-dependent hydrolases"/>
    <property type="match status" value="1"/>
</dbReference>
<dbReference type="InterPro" id="IPR006680">
    <property type="entry name" value="Amidohydro-rel"/>
</dbReference>
<evidence type="ECO:0000259" key="1">
    <source>
        <dbReference type="PROSITE" id="PS50868"/>
    </source>
</evidence>
<gene>
    <name evidence="2" type="ORF">AFM18_23565</name>
</gene>
<comment type="caution">
    <text evidence="2">The sequence shown here is derived from an EMBL/GenBank/DDBJ whole genome shotgun (WGS) entry which is preliminary data.</text>
</comment>
<dbReference type="SUPFAM" id="SSF51556">
    <property type="entry name" value="Metallo-dependent hydrolases"/>
    <property type="match status" value="1"/>
</dbReference>
<dbReference type="InterPro" id="IPR051781">
    <property type="entry name" value="Metallo-dep_Hydrolase"/>
</dbReference>
<dbReference type="Gene3D" id="2.30.40.10">
    <property type="entry name" value="Urease, subunit C, domain 1"/>
    <property type="match status" value="1"/>
</dbReference>
<dbReference type="RefSeq" id="WP_050449296.1">
    <property type="nucleotide sequence ID" value="NZ_LGVG01000040.1"/>
</dbReference>
<dbReference type="AlphaFoldDB" id="A0AAW3I062"/>
<dbReference type="InterPro" id="IPR032466">
    <property type="entry name" value="Metal_Hydrolase"/>
</dbReference>
<dbReference type="PANTHER" id="PTHR43135">
    <property type="entry name" value="ALPHA-D-RIBOSE 1-METHYLPHOSPHONATE 5-TRIPHOSPHATE DIPHOSPHATASE"/>
    <property type="match status" value="1"/>
</dbReference>
<keyword evidence="2" id="KW-0378">Hydrolase</keyword>
<dbReference type="EMBL" id="LGVG01000040">
    <property type="protein sequence ID" value="KNE25062.1"/>
    <property type="molecule type" value="Genomic_DNA"/>
</dbReference>
<reference evidence="2 3" key="1">
    <citation type="submission" date="2015-07" db="EMBL/GenBank/DDBJ databases">
        <title>Draft genome of Achromobacter spanius.</title>
        <authorList>
            <person name="Wang X."/>
        </authorList>
    </citation>
    <scope>NUCLEOTIDE SEQUENCE [LARGE SCALE GENOMIC DNA]</scope>
    <source>
        <strain evidence="2 3">CGMCC9173</strain>
    </source>
</reference>
<dbReference type="GO" id="GO:0016810">
    <property type="term" value="F:hydrolase activity, acting on carbon-nitrogen (but not peptide) bonds"/>
    <property type="evidence" value="ECO:0007669"/>
    <property type="project" value="InterPro"/>
</dbReference>
<dbReference type="Pfam" id="PF01979">
    <property type="entry name" value="Amidohydro_1"/>
    <property type="match status" value="1"/>
</dbReference>
<dbReference type="SUPFAM" id="SSF51338">
    <property type="entry name" value="Composite domain of metallo-dependent hydrolases"/>
    <property type="match status" value="1"/>
</dbReference>
<dbReference type="PANTHER" id="PTHR43135:SF3">
    <property type="entry name" value="ALPHA-D-RIBOSE 1-METHYLPHOSPHONATE 5-TRIPHOSPHATE DIPHOSPHATASE"/>
    <property type="match status" value="1"/>
</dbReference>
<dbReference type="InterPro" id="IPR057744">
    <property type="entry name" value="OTAase-like"/>
</dbReference>
<dbReference type="Proteomes" id="UP000037511">
    <property type="component" value="Unassembled WGS sequence"/>
</dbReference>